<feature type="domain" description="CBS" evidence="4">
    <location>
        <begin position="138"/>
        <end position="194"/>
    </location>
</feature>
<evidence type="ECO:0000313" key="5">
    <source>
        <dbReference type="EMBL" id="PWR72691.1"/>
    </source>
</evidence>
<comment type="caution">
    <text evidence="5">The sequence shown here is derived from an EMBL/GenBank/DDBJ whole genome shotgun (WGS) entry which is preliminary data.</text>
</comment>
<dbReference type="InterPro" id="IPR051257">
    <property type="entry name" value="Diverse_CBS-Domain"/>
</dbReference>
<keyword evidence="2" id="KW-0486">Methionine biosynthesis</keyword>
<protein>
    <submittedName>
        <fullName evidence="5">CBS domain-containing protein</fullName>
    </submittedName>
</protein>
<evidence type="ECO:0000313" key="6">
    <source>
        <dbReference type="Proteomes" id="UP000245657"/>
    </source>
</evidence>
<gene>
    <name evidence="5" type="ORF">DK846_06940</name>
</gene>
<dbReference type="OrthoDB" id="8919at2157"/>
<feature type="domain" description="CBS" evidence="4">
    <location>
        <begin position="202"/>
        <end position="253"/>
    </location>
</feature>
<evidence type="ECO:0000256" key="1">
    <source>
        <dbReference type="ARBA" id="ARBA00023122"/>
    </source>
</evidence>
<dbReference type="EMBL" id="QGMY01000006">
    <property type="protein sequence ID" value="PWR72691.1"/>
    <property type="molecule type" value="Genomic_DNA"/>
</dbReference>
<evidence type="ECO:0000259" key="4">
    <source>
        <dbReference type="PROSITE" id="PS51371"/>
    </source>
</evidence>
<dbReference type="SMART" id="SM00116">
    <property type="entry name" value="CBS"/>
    <property type="match status" value="4"/>
</dbReference>
<dbReference type="GO" id="GO:0009086">
    <property type="term" value="P:methionine biosynthetic process"/>
    <property type="evidence" value="ECO:0007669"/>
    <property type="project" value="UniProtKB-KW"/>
</dbReference>
<keyword evidence="1 3" id="KW-0129">CBS domain</keyword>
<organism evidence="5 6">
    <name type="scientific">Methanospirillum lacunae</name>
    <dbReference type="NCBI Taxonomy" id="668570"/>
    <lineage>
        <taxon>Archaea</taxon>
        <taxon>Methanobacteriati</taxon>
        <taxon>Methanobacteriota</taxon>
        <taxon>Stenosarchaea group</taxon>
        <taxon>Methanomicrobia</taxon>
        <taxon>Methanomicrobiales</taxon>
        <taxon>Methanospirillaceae</taxon>
        <taxon>Methanospirillum</taxon>
    </lineage>
</organism>
<dbReference type="SUPFAM" id="SSF54631">
    <property type="entry name" value="CBS-domain pair"/>
    <property type="match status" value="2"/>
</dbReference>
<feature type="domain" description="CBS" evidence="4">
    <location>
        <begin position="77"/>
        <end position="133"/>
    </location>
</feature>
<keyword evidence="2" id="KW-0028">Amino-acid biosynthesis</keyword>
<dbReference type="RefSeq" id="WP_109968202.1">
    <property type="nucleotide sequence ID" value="NZ_QGMY01000006.1"/>
</dbReference>
<feature type="domain" description="CBS" evidence="4">
    <location>
        <begin position="7"/>
        <end position="62"/>
    </location>
</feature>
<dbReference type="Pfam" id="PF00571">
    <property type="entry name" value="CBS"/>
    <property type="match status" value="4"/>
</dbReference>
<dbReference type="InterPro" id="IPR046342">
    <property type="entry name" value="CBS_dom_sf"/>
</dbReference>
<sequence length="253" mass="27663">MLISDLMSSPVRVCGPDDTVSYVRNLMLKHHISRVLVMDGQRAVGIITKKDIGYRLRSRDPAWRRRSPDNEPVSSVMTVDIISISPGSSIHDALVLMVTHKISGFPVIDQGMVLGMVTKSDMIRSPLVKSLDRPVSGVMHDVQQVTKEHSLDHVIDLMQSGCGKVVVTGEDGSMSGIISESDLTFAQEGRTQPEKLKAGDVMRSPVITLDDKARTGDVIREMAEKHISCLIITNGQGLKGIITRDDIIGEVIL</sequence>
<dbReference type="AlphaFoldDB" id="A0A2V2NAV3"/>
<accession>A0A2V2NAV3</accession>
<dbReference type="PANTHER" id="PTHR43080:SF29">
    <property type="entry name" value="OS02G0818000 PROTEIN"/>
    <property type="match status" value="1"/>
</dbReference>
<dbReference type="PROSITE" id="PS51371">
    <property type="entry name" value="CBS"/>
    <property type="match status" value="4"/>
</dbReference>
<name>A0A2V2NAV3_9EURY</name>
<reference evidence="5 6" key="1">
    <citation type="submission" date="2018-05" db="EMBL/GenBank/DDBJ databases">
        <title>Draft genome of Methanospirillum lacunae Ki8-1.</title>
        <authorList>
            <person name="Dueholm M.S."/>
            <person name="Nielsen P.H."/>
            <person name="Bakmann L.F."/>
            <person name="Otzen D.E."/>
        </authorList>
    </citation>
    <scope>NUCLEOTIDE SEQUENCE [LARGE SCALE GENOMIC DNA]</scope>
    <source>
        <strain evidence="5 6">Ki8-1</strain>
    </source>
</reference>
<proteinExistence type="predicted"/>
<dbReference type="CDD" id="cd02205">
    <property type="entry name" value="CBS_pair_SF"/>
    <property type="match status" value="1"/>
</dbReference>
<dbReference type="Gene3D" id="3.10.580.10">
    <property type="entry name" value="CBS-domain"/>
    <property type="match status" value="2"/>
</dbReference>
<dbReference type="PANTHER" id="PTHR43080">
    <property type="entry name" value="CBS DOMAIN-CONTAINING PROTEIN CBSX3, MITOCHONDRIAL"/>
    <property type="match status" value="1"/>
</dbReference>
<evidence type="ECO:0000256" key="3">
    <source>
        <dbReference type="PROSITE-ProRule" id="PRU00703"/>
    </source>
</evidence>
<evidence type="ECO:0000256" key="2">
    <source>
        <dbReference type="ARBA" id="ARBA00023167"/>
    </source>
</evidence>
<dbReference type="InterPro" id="IPR000644">
    <property type="entry name" value="CBS_dom"/>
</dbReference>
<keyword evidence="6" id="KW-1185">Reference proteome</keyword>
<dbReference type="Proteomes" id="UP000245657">
    <property type="component" value="Unassembled WGS sequence"/>
</dbReference>